<keyword evidence="1" id="KW-0812">Transmembrane</keyword>
<sequence length="33" mass="3671">MGSAMVLNLVYVVINQRILATWVILHSLTQSSL</sequence>
<evidence type="ECO:0000313" key="2">
    <source>
        <dbReference type="EMBL" id="MBX08374.1"/>
    </source>
</evidence>
<name>A0A2P2KRQ0_RHIMU</name>
<evidence type="ECO:0000256" key="1">
    <source>
        <dbReference type="SAM" id="Phobius"/>
    </source>
</evidence>
<dbReference type="EMBL" id="GGEC01027890">
    <property type="protein sequence ID" value="MBX08374.1"/>
    <property type="molecule type" value="Transcribed_RNA"/>
</dbReference>
<protein>
    <submittedName>
        <fullName evidence="2">Uncharacterized protein</fullName>
    </submittedName>
</protein>
<organism evidence="2">
    <name type="scientific">Rhizophora mucronata</name>
    <name type="common">Asiatic mangrove</name>
    <dbReference type="NCBI Taxonomy" id="61149"/>
    <lineage>
        <taxon>Eukaryota</taxon>
        <taxon>Viridiplantae</taxon>
        <taxon>Streptophyta</taxon>
        <taxon>Embryophyta</taxon>
        <taxon>Tracheophyta</taxon>
        <taxon>Spermatophyta</taxon>
        <taxon>Magnoliopsida</taxon>
        <taxon>eudicotyledons</taxon>
        <taxon>Gunneridae</taxon>
        <taxon>Pentapetalae</taxon>
        <taxon>rosids</taxon>
        <taxon>fabids</taxon>
        <taxon>Malpighiales</taxon>
        <taxon>Rhizophoraceae</taxon>
        <taxon>Rhizophora</taxon>
    </lineage>
</organism>
<dbReference type="AlphaFoldDB" id="A0A2P2KRQ0"/>
<reference evidence="2" key="1">
    <citation type="submission" date="2018-02" db="EMBL/GenBank/DDBJ databases">
        <title>Rhizophora mucronata_Transcriptome.</title>
        <authorList>
            <person name="Meera S.P."/>
            <person name="Sreeshan A."/>
            <person name="Augustine A."/>
        </authorList>
    </citation>
    <scope>NUCLEOTIDE SEQUENCE</scope>
    <source>
        <tissue evidence="2">Leaf</tissue>
    </source>
</reference>
<proteinExistence type="predicted"/>
<accession>A0A2P2KRQ0</accession>
<keyword evidence="1" id="KW-0472">Membrane</keyword>
<keyword evidence="1" id="KW-1133">Transmembrane helix</keyword>
<feature type="transmembrane region" description="Helical" evidence="1">
    <location>
        <begin position="6"/>
        <end position="25"/>
    </location>
</feature>